<keyword evidence="1" id="KW-0812">Transmembrane</keyword>
<name>A0A096XMZ4_9HYME</name>
<gene>
    <name evidence="2" type="primary">ATP8</name>
</gene>
<dbReference type="AlphaFoldDB" id="A0A096XMZ4"/>
<geneLocation type="mitochondrion" evidence="2"/>
<feature type="transmembrane region" description="Helical" evidence="1">
    <location>
        <begin position="6"/>
        <end position="33"/>
    </location>
</feature>
<keyword evidence="1" id="KW-0472">Membrane</keyword>
<evidence type="ECO:0000313" key="2">
    <source>
        <dbReference type="EMBL" id="AIC37436.1"/>
    </source>
</evidence>
<dbReference type="RefSeq" id="YP_009092371.1">
    <property type="nucleotide sequence ID" value="NC_025289.1"/>
</dbReference>
<keyword evidence="1" id="KW-1133">Transmembrane helix</keyword>
<dbReference type="EMBL" id="KJ619461">
    <property type="protein sequence ID" value="AIC37436.1"/>
    <property type="molecule type" value="Genomic_DNA"/>
</dbReference>
<sequence length="51" mass="6422">MPQMSSMFIFILYIYFYFIMVLMIFSLNFFYMVNFKQNLILNKKQSIFWLI</sequence>
<keyword evidence="2" id="KW-0496">Mitochondrion</keyword>
<dbReference type="GeneID" id="20832786"/>
<proteinExistence type="predicted"/>
<protein>
    <submittedName>
        <fullName evidence="2">ATP synthase F0 subunit 8</fullName>
    </submittedName>
</protein>
<reference evidence="2" key="1">
    <citation type="journal article" date="2014" name="Genome Biol. Evol.">
        <title>Evolutionary dynamics of the mitochondrial genome in the evaniomorpha (hymenoptera)?a group with an intermediate rate of gene rearrangement.</title>
        <authorList>
            <person name="Mao M."/>
            <person name="Gibson T."/>
            <person name="Dowton M."/>
        </authorList>
    </citation>
    <scope>NUCLEOTIDE SEQUENCE</scope>
</reference>
<evidence type="ECO:0000256" key="1">
    <source>
        <dbReference type="SAM" id="Phobius"/>
    </source>
</evidence>
<organism evidence="2">
    <name type="scientific">Orthogonalys pulchella</name>
    <dbReference type="NCBI Taxonomy" id="32427"/>
    <lineage>
        <taxon>Eukaryota</taxon>
        <taxon>Metazoa</taxon>
        <taxon>Ecdysozoa</taxon>
        <taxon>Arthropoda</taxon>
        <taxon>Hexapoda</taxon>
        <taxon>Insecta</taxon>
        <taxon>Pterygota</taxon>
        <taxon>Neoptera</taxon>
        <taxon>Endopterygota</taxon>
        <taxon>Hymenoptera</taxon>
        <taxon>Apocrita</taxon>
        <taxon>Trigonaloidea</taxon>
        <taxon>Trigonalidae</taxon>
        <taxon>Orthogonalys</taxon>
    </lineage>
</organism>
<accession>A0A096XMZ4</accession>
<dbReference type="CTD" id="4509"/>